<feature type="region of interest" description="Disordered" evidence="1">
    <location>
        <begin position="163"/>
        <end position="198"/>
    </location>
</feature>
<reference evidence="4 6" key="2">
    <citation type="submission" date="2020-08" db="EMBL/GenBank/DDBJ databases">
        <title>The isolate Caproiciproducens sp. 7D4C2 produces n-caproate at mildly acidic conditions from hexoses: genome and rBOX comparison with related strains and chain-elongating bacteria.</title>
        <authorList>
            <person name="Esquivel-Elizondo S."/>
            <person name="Bagci C."/>
            <person name="Temovska M."/>
            <person name="Jeon B.S."/>
            <person name="Bessarab I."/>
            <person name="Williams R.B.H."/>
            <person name="Huson D.H."/>
            <person name="Angenent L.T."/>
        </authorList>
    </citation>
    <scope>NUCLEOTIDE SEQUENCE [LARGE SCALE GENOMIC DNA]</scope>
    <source>
        <strain evidence="4 6">7D4C2</strain>
    </source>
</reference>
<dbReference type="PROSITE" id="PS50851">
    <property type="entry name" value="CHEW"/>
    <property type="match status" value="1"/>
</dbReference>
<dbReference type="GO" id="GO:0005829">
    <property type="term" value="C:cytosol"/>
    <property type="evidence" value="ECO:0007669"/>
    <property type="project" value="TreeGrafter"/>
</dbReference>
<dbReference type="RefSeq" id="WP_066642882.1">
    <property type="nucleotide sequence ID" value="NZ_CP060286.1"/>
</dbReference>
<sequence>MQNNLAEDGTVRDGEQSASENKYLTFWTDGELFGVPISDVVQIISMQGITPLPDFPAYAKGVINLRGNIIPVIDIRVRFGKPEAEYNENTCIIVTSIEDSFMGFIVDAVDEVTDLDEDNISPAPKVSKDITNRYLTGIGQIGEKVVLLLDAAKILSENELSEIHETSGQAKDPDQTDKPPENPVISLHSASAEKKEGE</sequence>
<dbReference type="SMART" id="SM00260">
    <property type="entry name" value="CheW"/>
    <property type="match status" value="1"/>
</dbReference>
<evidence type="ECO:0000313" key="6">
    <source>
        <dbReference type="Proteomes" id="UP000515909"/>
    </source>
</evidence>
<dbReference type="InterPro" id="IPR002545">
    <property type="entry name" value="CheW-lke_dom"/>
</dbReference>
<dbReference type="InterPro" id="IPR039315">
    <property type="entry name" value="CheW"/>
</dbReference>
<evidence type="ECO:0000313" key="5">
    <source>
        <dbReference type="Proteomes" id="UP000469440"/>
    </source>
</evidence>
<name>A0A6N8HVE3_9FIRM</name>
<organism evidence="3 5">
    <name type="scientific">Caproicibacter fermentans</name>
    <dbReference type="NCBI Taxonomy" id="2576756"/>
    <lineage>
        <taxon>Bacteria</taxon>
        <taxon>Bacillati</taxon>
        <taxon>Bacillota</taxon>
        <taxon>Clostridia</taxon>
        <taxon>Eubacteriales</taxon>
        <taxon>Acutalibacteraceae</taxon>
        <taxon>Caproicibacter</taxon>
    </lineage>
</organism>
<evidence type="ECO:0000313" key="3">
    <source>
        <dbReference type="EMBL" id="MVB09764.1"/>
    </source>
</evidence>
<dbReference type="OrthoDB" id="9794382at2"/>
<dbReference type="EMBL" id="VWXL01000014">
    <property type="protein sequence ID" value="MVB09764.1"/>
    <property type="molecule type" value="Genomic_DNA"/>
</dbReference>
<dbReference type="SUPFAM" id="SSF50341">
    <property type="entry name" value="CheW-like"/>
    <property type="match status" value="1"/>
</dbReference>
<gene>
    <name evidence="3" type="ORF">CAFE_04290</name>
    <name evidence="4" type="ORF">HCR03_09170</name>
</gene>
<accession>A0A7G8TFG3</accession>
<feature type="domain" description="CheW-like" evidence="2">
    <location>
        <begin position="20"/>
        <end position="160"/>
    </location>
</feature>
<accession>A0A6N8HVE3</accession>
<dbReference type="PANTHER" id="PTHR22617:SF23">
    <property type="entry name" value="CHEMOTAXIS PROTEIN CHEW"/>
    <property type="match status" value="1"/>
</dbReference>
<dbReference type="Proteomes" id="UP000515909">
    <property type="component" value="Chromosome"/>
</dbReference>
<protein>
    <submittedName>
        <fullName evidence="3">CheW-like domain protein</fullName>
    </submittedName>
    <submittedName>
        <fullName evidence="4">Purine-binding chemotaxis protein CheW</fullName>
    </submittedName>
</protein>
<dbReference type="Gene3D" id="2.30.30.40">
    <property type="entry name" value="SH3 Domains"/>
    <property type="match status" value="1"/>
</dbReference>
<dbReference type="GO" id="GO:0006935">
    <property type="term" value="P:chemotaxis"/>
    <property type="evidence" value="ECO:0007669"/>
    <property type="project" value="InterPro"/>
</dbReference>
<evidence type="ECO:0000259" key="2">
    <source>
        <dbReference type="PROSITE" id="PS50851"/>
    </source>
</evidence>
<evidence type="ECO:0000256" key="1">
    <source>
        <dbReference type="SAM" id="MobiDB-lite"/>
    </source>
</evidence>
<dbReference type="CDD" id="cd00732">
    <property type="entry name" value="CheW"/>
    <property type="match status" value="1"/>
</dbReference>
<feature type="compositionally biased region" description="Basic and acidic residues" evidence="1">
    <location>
        <begin position="163"/>
        <end position="180"/>
    </location>
</feature>
<evidence type="ECO:0000313" key="4">
    <source>
        <dbReference type="EMBL" id="QNK42354.1"/>
    </source>
</evidence>
<dbReference type="GO" id="GO:0007165">
    <property type="term" value="P:signal transduction"/>
    <property type="evidence" value="ECO:0007669"/>
    <property type="project" value="InterPro"/>
</dbReference>
<keyword evidence="5" id="KW-1185">Reference proteome</keyword>
<reference evidence="3 5" key="1">
    <citation type="submission" date="2019-09" db="EMBL/GenBank/DDBJ databases">
        <title>Genome sequence of Clostridium sp. EA1.</title>
        <authorList>
            <person name="Poehlein A."/>
            <person name="Bengelsdorf F.R."/>
            <person name="Daniel R."/>
        </authorList>
    </citation>
    <scope>NUCLEOTIDE SEQUENCE [LARGE SCALE GENOMIC DNA]</scope>
    <source>
        <strain evidence="3 5">EA1</strain>
    </source>
</reference>
<dbReference type="AlphaFoldDB" id="A0A6N8HVE3"/>
<dbReference type="PANTHER" id="PTHR22617">
    <property type="entry name" value="CHEMOTAXIS SENSOR HISTIDINE KINASE-RELATED"/>
    <property type="match status" value="1"/>
</dbReference>
<dbReference type="Gene3D" id="2.40.50.180">
    <property type="entry name" value="CheA-289, Domain 4"/>
    <property type="match status" value="1"/>
</dbReference>
<proteinExistence type="predicted"/>
<dbReference type="Proteomes" id="UP000469440">
    <property type="component" value="Unassembled WGS sequence"/>
</dbReference>
<dbReference type="Pfam" id="PF01584">
    <property type="entry name" value="CheW"/>
    <property type="match status" value="1"/>
</dbReference>
<dbReference type="EMBL" id="CP060286">
    <property type="protein sequence ID" value="QNK42354.1"/>
    <property type="molecule type" value="Genomic_DNA"/>
</dbReference>
<dbReference type="KEGG" id="cfem:HCR03_09170"/>
<dbReference type="InterPro" id="IPR036061">
    <property type="entry name" value="CheW-like_dom_sf"/>
</dbReference>